<accession>A0ABV6BAK6</accession>
<protein>
    <recommendedName>
        <fullName evidence="3">DUF2750 domain-containing protein</fullName>
    </recommendedName>
</protein>
<organism evidence="1 2">
    <name type="scientific">Rheinheimera tilapiae</name>
    <dbReference type="NCBI Taxonomy" id="875043"/>
    <lineage>
        <taxon>Bacteria</taxon>
        <taxon>Pseudomonadati</taxon>
        <taxon>Pseudomonadota</taxon>
        <taxon>Gammaproteobacteria</taxon>
        <taxon>Chromatiales</taxon>
        <taxon>Chromatiaceae</taxon>
        <taxon>Rheinheimera</taxon>
    </lineage>
</organism>
<evidence type="ECO:0000313" key="2">
    <source>
        <dbReference type="Proteomes" id="UP001589813"/>
    </source>
</evidence>
<gene>
    <name evidence="1" type="ORF">ACFFJP_06335</name>
</gene>
<dbReference type="EMBL" id="JBHLXP010000001">
    <property type="protein sequence ID" value="MFC0047900.1"/>
    <property type="molecule type" value="Genomic_DNA"/>
</dbReference>
<comment type="caution">
    <text evidence="1">The sequence shown here is derived from an EMBL/GenBank/DDBJ whole genome shotgun (WGS) entry which is preliminary data.</text>
</comment>
<sequence length="112" mass="13006">MWKNYEVDESKDHKVAICQSSEGRRYFELVEASVTYDNPDLISMTDIVPYDLLFRRAFEEILESSNFSNGMVFGVDPHGIWLTLDEINSFQKGVPDDQIQWLNGMPPNFLPR</sequence>
<proteinExistence type="predicted"/>
<reference evidence="1 2" key="1">
    <citation type="submission" date="2024-09" db="EMBL/GenBank/DDBJ databases">
        <authorList>
            <person name="Sun Q."/>
            <person name="Mori K."/>
        </authorList>
    </citation>
    <scope>NUCLEOTIDE SEQUENCE [LARGE SCALE GENOMIC DNA]</scope>
    <source>
        <strain evidence="1 2">KCTC 23315</strain>
    </source>
</reference>
<evidence type="ECO:0000313" key="1">
    <source>
        <dbReference type="EMBL" id="MFC0047900.1"/>
    </source>
</evidence>
<dbReference type="RefSeq" id="WP_377241568.1">
    <property type="nucleotide sequence ID" value="NZ_JBHLXP010000001.1"/>
</dbReference>
<keyword evidence="2" id="KW-1185">Reference proteome</keyword>
<name>A0ABV6BAK6_9GAMM</name>
<dbReference type="Proteomes" id="UP001589813">
    <property type="component" value="Unassembled WGS sequence"/>
</dbReference>
<evidence type="ECO:0008006" key="3">
    <source>
        <dbReference type="Google" id="ProtNLM"/>
    </source>
</evidence>